<dbReference type="PANTHER" id="PTHR44119">
    <property type="entry name" value="MAGNESIUM-CHELATASE SUBUNIT CHLH, CHLOROPLASTIC"/>
    <property type="match status" value="1"/>
</dbReference>
<evidence type="ECO:0000259" key="1">
    <source>
        <dbReference type="Pfam" id="PF02514"/>
    </source>
</evidence>
<dbReference type="HOGENOM" id="CLU_002017_1_2_2"/>
<dbReference type="PATRIC" id="fig|190192.8.peg.1497"/>
<dbReference type="FunCoup" id="Q8TVN7">
    <property type="interactions" value="108"/>
</dbReference>
<protein>
    <recommendedName>
        <fullName evidence="1">CobN/magnesium chelatase domain-containing protein</fullName>
    </recommendedName>
</protein>
<evidence type="ECO:0000313" key="3">
    <source>
        <dbReference type="Proteomes" id="UP000001826"/>
    </source>
</evidence>
<dbReference type="PANTHER" id="PTHR44119:SF1">
    <property type="entry name" value="MAGNESIUM-CHELATASE SUBUNIT CHLH, CHLOROPLASTIC"/>
    <property type="match status" value="1"/>
</dbReference>
<dbReference type="InParanoid" id="Q8TVN7"/>
<proteinExistence type="predicted"/>
<dbReference type="AlphaFoldDB" id="Q8TVN7"/>
<keyword evidence="3" id="KW-1185">Reference proteome</keyword>
<dbReference type="EnsemblBacteria" id="AAM02564">
    <property type="protein sequence ID" value="AAM02564"/>
    <property type="gene ID" value="MK1351"/>
</dbReference>
<dbReference type="PaxDb" id="190192-MK1351"/>
<dbReference type="EMBL" id="AE009439">
    <property type="protein sequence ID" value="AAM02564.1"/>
    <property type="molecule type" value="Genomic_DNA"/>
</dbReference>
<dbReference type="Proteomes" id="UP000001826">
    <property type="component" value="Chromosome"/>
</dbReference>
<evidence type="ECO:0000313" key="2">
    <source>
        <dbReference type="EMBL" id="AAM02564.1"/>
    </source>
</evidence>
<feature type="domain" description="CobN/magnesium chelatase" evidence="1">
    <location>
        <begin position="173"/>
        <end position="1179"/>
    </location>
</feature>
<dbReference type="KEGG" id="mka:MK1351"/>
<dbReference type="InterPro" id="IPR003672">
    <property type="entry name" value="CobN/Mg_chltase"/>
</dbReference>
<sequence>MGWCENVMTAYRVRAQGPRVVRAVVVVGHQPYSLSVAKAAERLKGEIDVEMFYMWDLRERPEEFEEAMRRADFAVLNVMDSATAEAVDLDAIAEETPFVAVHSCFEVMRASFKSLGLEKSRLFRFFGRMMERRKDNLSGVRMDEALERGAKFAERMGWFGALKKLKIAMRAFRYWDYGGADNVENMLLYLAGELAGADLREPDPPEEVPGRALYDPEEGLIDVDFLRELREEYGTLVPVTFYKFFYTNGNTEHVDAVIEALRERGVGAVGAYCSIDAYGTLTRFFGDERPDAVVALTCFRIVGGPMGGEVERGIELLRRWDVPYFVAPQVWYLDREEWEENEFGMDPLSLLINVSLPELDSAIFLPPVACQSEVGRFEDVPLHAMEPIRENVDRAAELVYRWLELRRRGPRRVAIVLFNYPPGEENVGEAAYLDTFSSLRNVLELLRDGLDLEVDLDRVTDDVLRRLGNPDLRHRRPEDVPAADEVPLDRYREWFEELPEGSRERVLEAWGEPEEDPLLVDGAFPIFGLDLGDVFVGFQPTRGLHESEESYHEDTPPTHYYVCFYEWLRREWGADVVLHFGTHGTLEFLPGKEKALSEACFPDLLITPIPHVYLYNVNNPSEAAIAKHRTYAYMVSHLHPPLADPELKGYRELLRLCEAVREGREDVEELREIAKAAGIRVEVEDDDAYVGAVESMVRRALRDRIPCGLHVVGADPDPELVAETAVSYAESRDLLDADREEAVEVVREYVEEGEDRLSEVFADPDAVRELVDGLIESYDRETESLLRTLRGDYLEPSPGGEIERNPEVVPTGRNLTALNPRRIPTPEAEERARKAVRELLERYREEHGEYPETVGLVLWAFETMQTGGETVAMIFELLGVRPVRDDAGNVIDVEPVPAEELDRPRVDVVVTMCGIFRDTFPNVVELIDRAVRKVAELDEPEDVNPVRKHVRELREEGHGRPESRVFGPRPDLYAADNMRSKVESSDWDDESELIDAYLNDMGYVYGEGVHGEEARGLFEAVAGRQDATAQVRSHRSYDIIDLDHYYEFLGGLTAAAEDAETYVIDSCSGRDPEVHDLETVVRSGAVSRLLNEKWKRHMLKHGYDGCREIAKRVEYLVGLAATTDSVEDWIWEGVAREYLFDEETRERMEELNPAAVREIASRLLEAHERGYWDADEETIERIREIRRKFE</sequence>
<dbReference type="CDD" id="cd10150">
    <property type="entry name" value="CobN_like"/>
    <property type="match status" value="1"/>
</dbReference>
<reference evidence="2 3" key="1">
    <citation type="journal article" date="2002" name="Proc. Natl. Acad. Sci. U.S.A.">
        <title>The complete genome of hyperthermophile Methanopyrus kandleri AV19 and monophyly of archaeal methanogens.</title>
        <authorList>
            <person name="Slesarev A.I."/>
            <person name="Mezhevaya K.V."/>
            <person name="Makarova K.S."/>
            <person name="Polushin N.N."/>
            <person name="Shcherbinina O.V."/>
            <person name="Shakhova V.V."/>
            <person name="Belova G.I."/>
            <person name="Aravind L."/>
            <person name="Natale D.A."/>
            <person name="Rogozin I.B."/>
            <person name="Tatusov R.L."/>
            <person name="Wolf Y.I."/>
            <person name="Stetter K.O."/>
            <person name="Malykh A.G."/>
            <person name="Koonin E.V."/>
            <person name="Kozyavkin S.A."/>
        </authorList>
    </citation>
    <scope>NUCLEOTIDE SEQUENCE [LARGE SCALE GENOMIC DNA]</scope>
    <source>
        <strain evidence="3">AV19 / DSM 6324 / JCM 9639 / NBRC 100938</strain>
    </source>
</reference>
<name>Q8TVN7_METKA</name>
<dbReference type="Pfam" id="PF02514">
    <property type="entry name" value="CobN-Mg_chel"/>
    <property type="match status" value="1"/>
</dbReference>
<accession>Q8TVN7</accession>
<dbReference type="STRING" id="190192.MK1351"/>
<organism evidence="2 3">
    <name type="scientific">Methanopyrus kandleri (strain AV19 / DSM 6324 / JCM 9639 / NBRC 100938)</name>
    <dbReference type="NCBI Taxonomy" id="190192"/>
    <lineage>
        <taxon>Archaea</taxon>
        <taxon>Methanobacteriati</taxon>
        <taxon>Methanobacteriota</taxon>
        <taxon>Methanomada group</taxon>
        <taxon>Methanopyri</taxon>
        <taxon>Methanopyrales</taxon>
        <taxon>Methanopyraceae</taxon>
        <taxon>Methanopyrus</taxon>
    </lineage>
</organism>
<gene>
    <name evidence="2" type="ordered locus">MK1351</name>
</gene>